<dbReference type="Gene3D" id="3.90.550.20">
    <property type="match status" value="1"/>
</dbReference>
<reference evidence="2" key="1">
    <citation type="submission" date="2021-02" db="EMBL/GenBank/DDBJ databases">
        <authorList>
            <person name="Nowell W R."/>
        </authorList>
    </citation>
    <scope>NUCLEOTIDE SEQUENCE</scope>
    <source>
        <strain evidence="2">Ploen Becks lab</strain>
    </source>
</reference>
<dbReference type="Proteomes" id="UP000663879">
    <property type="component" value="Unassembled WGS sequence"/>
</dbReference>
<proteinExistence type="predicted"/>
<evidence type="ECO:0000313" key="2">
    <source>
        <dbReference type="EMBL" id="CAF0715232.1"/>
    </source>
</evidence>
<protein>
    <submittedName>
        <fullName evidence="2">Uncharacterized protein</fullName>
    </submittedName>
</protein>
<keyword evidence="1" id="KW-0812">Transmembrane</keyword>
<name>A0A813M276_9BILA</name>
<evidence type="ECO:0000313" key="3">
    <source>
        <dbReference type="Proteomes" id="UP000663879"/>
    </source>
</evidence>
<feature type="transmembrane region" description="Helical" evidence="1">
    <location>
        <begin position="7"/>
        <end position="26"/>
    </location>
</feature>
<gene>
    <name evidence="2" type="ORF">OXX778_LOCUS1562</name>
</gene>
<accession>A0A813M276</accession>
<dbReference type="OrthoDB" id="409543at2759"/>
<evidence type="ECO:0000256" key="1">
    <source>
        <dbReference type="SAM" id="Phobius"/>
    </source>
</evidence>
<keyword evidence="1" id="KW-0472">Membrane</keyword>
<keyword evidence="3" id="KW-1185">Reference proteome</keyword>
<dbReference type="EMBL" id="CAJNOC010000103">
    <property type="protein sequence ID" value="CAF0715232.1"/>
    <property type="molecule type" value="Genomic_DNA"/>
</dbReference>
<comment type="caution">
    <text evidence="2">The sequence shown here is derived from an EMBL/GenBank/DDBJ whole genome shotgun (WGS) entry which is preliminary data.</text>
</comment>
<dbReference type="Pfam" id="PF04488">
    <property type="entry name" value="Gly_transf_sug"/>
    <property type="match status" value="1"/>
</dbReference>
<dbReference type="InterPro" id="IPR007577">
    <property type="entry name" value="GlycoTrfase_DXD_sugar-bd_CS"/>
</dbReference>
<organism evidence="2 3">
    <name type="scientific">Brachionus calyciflorus</name>
    <dbReference type="NCBI Taxonomy" id="104777"/>
    <lineage>
        <taxon>Eukaryota</taxon>
        <taxon>Metazoa</taxon>
        <taxon>Spiralia</taxon>
        <taxon>Gnathifera</taxon>
        <taxon>Rotifera</taxon>
        <taxon>Eurotatoria</taxon>
        <taxon>Monogononta</taxon>
        <taxon>Pseudotrocha</taxon>
        <taxon>Ploima</taxon>
        <taxon>Brachionidae</taxon>
        <taxon>Brachionus</taxon>
    </lineage>
</organism>
<sequence>MKRSYTFLTLYFICSSLILFYIYKYLIDQQQNKGAYLCSIDKYVSQLDLINSNQCKASNLSVTYDKCIKVMKDLHHEFKIRFKDKQNCEQCLIINEQKQIIFYHTFLDVKENINASNSIFKTRLINLNLMSFLNTQNLQCSQLIYWITDRFPIELRHELELKYSKWFKNNSVQFRIFDLKKVCDDSLKSKLQYSILHTYPICQVKNQPNFGNSVTFSDFVRFIVLDVYAGIWIDLDVLYLKDMRLLWHKNFIYRWGSHMYVNTAVIGINKKIDHRINKVYDKMFLNTDNFDHIGAKSYANTFSDLVKSQTGNLFENGVFTVYHSFLFDPAWISTENGMRPFKNAINDFNQFIFGLVINRNDFDPNEFYPGAFLYHIHNSNRNVKIQENSYFYHFEIFLKNKLNL</sequence>
<dbReference type="SUPFAM" id="SSF53448">
    <property type="entry name" value="Nucleotide-diphospho-sugar transferases"/>
    <property type="match status" value="1"/>
</dbReference>
<dbReference type="InterPro" id="IPR029044">
    <property type="entry name" value="Nucleotide-diphossugar_trans"/>
</dbReference>
<keyword evidence="1" id="KW-1133">Transmembrane helix</keyword>
<dbReference type="AlphaFoldDB" id="A0A813M276"/>